<dbReference type="EMBL" id="MPRL01000031">
    <property type="protein sequence ID" value="OOZ40185.1"/>
    <property type="molecule type" value="Genomic_DNA"/>
</dbReference>
<sequence>MGTASAGWWDKGRELLEDFGVEEQASRALSDGEIGDGLKEALRVGSERVVGQLGQTDGFNGDPKIHIPLPKSLKKVNKALSAIGMGSMLDDLELKLNRAAERATPKAKRLFVDAISEMTLDDVKKIYSGPDDAATQYFRSKMSAPLSKEMLPIVEGTLNEVGAVKSYDRVVGKYESLPFVGDVKSDLNGYVVDKGMDGIFHYQAREEAAIRNNPAERTTELLKKVFGR</sequence>
<comment type="caution">
    <text evidence="1">The sequence shown here is derived from an EMBL/GenBank/DDBJ whole genome shotgun (WGS) entry which is preliminary data.</text>
</comment>
<keyword evidence="2" id="KW-1185">Reference proteome</keyword>
<gene>
    <name evidence="1" type="ORF">BOW53_08760</name>
</gene>
<dbReference type="InterPro" id="IPR025245">
    <property type="entry name" value="DUF4197"/>
</dbReference>
<accession>A0A1T2L4Z6</accession>
<evidence type="ECO:0000313" key="1">
    <source>
        <dbReference type="EMBL" id="OOZ40185.1"/>
    </source>
</evidence>
<protein>
    <recommendedName>
        <fullName evidence="3">DUF4197 domain-containing protein</fullName>
    </recommendedName>
</protein>
<organism evidence="1 2">
    <name type="scientific">Solemya pervernicosa gill symbiont</name>
    <dbReference type="NCBI Taxonomy" id="642797"/>
    <lineage>
        <taxon>Bacteria</taxon>
        <taxon>Pseudomonadati</taxon>
        <taxon>Pseudomonadota</taxon>
        <taxon>Gammaproteobacteria</taxon>
        <taxon>sulfur-oxidizing symbionts</taxon>
    </lineage>
</organism>
<evidence type="ECO:0000313" key="2">
    <source>
        <dbReference type="Proteomes" id="UP000191110"/>
    </source>
</evidence>
<dbReference type="AlphaFoldDB" id="A0A1T2L4Z6"/>
<name>A0A1T2L4Z6_9GAMM</name>
<dbReference type="Pfam" id="PF13852">
    <property type="entry name" value="DUF4197"/>
    <property type="match status" value="1"/>
</dbReference>
<dbReference type="Proteomes" id="UP000191110">
    <property type="component" value="Unassembled WGS sequence"/>
</dbReference>
<reference evidence="1 2" key="1">
    <citation type="submission" date="2016-11" db="EMBL/GenBank/DDBJ databases">
        <title>Mixed transmission modes and dynamic genome evolution in an obligate animal-bacterial symbiosis.</title>
        <authorList>
            <person name="Russell S.L."/>
            <person name="Corbett-Detig R.B."/>
            <person name="Cavanaugh C.M."/>
        </authorList>
    </citation>
    <scope>NUCLEOTIDE SEQUENCE [LARGE SCALE GENOMIC DNA]</scope>
    <source>
        <strain evidence="1">Sveles-Q1</strain>
    </source>
</reference>
<dbReference type="OrthoDB" id="5292580at2"/>
<proteinExistence type="predicted"/>
<evidence type="ECO:0008006" key="3">
    <source>
        <dbReference type="Google" id="ProtNLM"/>
    </source>
</evidence>